<dbReference type="InterPro" id="IPR000084">
    <property type="entry name" value="PE-PGRS_N"/>
</dbReference>
<protein>
    <submittedName>
        <fullName evidence="2">PE domain-containing protein</fullName>
    </submittedName>
</protein>
<gene>
    <name evidence="2" type="ORF">F3087_40310</name>
</gene>
<evidence type="ECO:0000313" key="3">
    <source>
        <dbReference type="Proteomes" id="UP000323876"/>
    </source>
</evidence>
<dbReference type="EMBL" id="VXLC01000031">
    <property type="protein sequence ID" value="KAA8881912.1"/>
    <property type="molecule type" value="Genomic_DNA"/>
</dbReference>
<comment type="caution">
    <text evidence="2">The sequence shown here is derived from an EMBL/GenBank/DDBJ whole genome shotgun (WGS) entry which is preliminary data.</text>
</comment>
<accession>A0A5N0DXQ9</accession>
<evidence type="ECO:0000259" key="1">
    <source>
        <dbReference type="Pfam" id="PF00934"/>
    </source>
</evidence>
<dbReference type="Proteomes" id="UP000323876">
    <property type="component" value="Unassembled WGS sequence"/>
</dbReference>
<organism evidence="2 3">
    <name type="scientific">Nocardia colli</name>
    <dbReference type="NCBI Taxonomy" id="2545717"/>
    <lineage>
        <taxon>Bacteria</taxon>
        <taxon>Bacillati</taxon>
        <taxon>Actinomycetota</taxon>
        <taxon>Actinomycetes</taxon>
        <taxon>Mycobacteriales</taxon>
        <taxon>Nocardiaceae</taxon>
        <taxon>Nocardia</taxon>
    </lineage>
</organism>
<dbReference type="AlphaFoldDB" id="A0A5N0DXQ9"/>
<reference evidence="2 3" key="1">
    <citation type="submission" date="2019-09" db="EMBL/GenBank/DDBJ databases">
        <authorList>
            <person name="Wang X."/>
        </authorList>
    </citation>
    <scope>NUCLEOTIDE SEQUENCE [LARGE SCALE GENOMIC DNA]</scope>
    <source>
        <strain evidence="2 3">CICC 11023</strain>
    </source>
</reference>
<keyword evidence="3" id="KW-1185">Reference proteome</keyword>
<proteinExistence type="predicted"/>
<sequence length="105" mass="10783">MALEITPGQLPVVAAQLHAGRAGLEAVVEPARGAMSPGAAATDSISTWVAEQMSQYSPAFLGVISDWGALHRVLADQLPVVDANYQSADLAGGSEIDRQAASLPT</sequence>
<dbReference type="Pfam" id="PF00934">
    <property type="entry name" value="PE"/>
    <property type="match status" value="1"/>
</dbReference>
<feature type="domain" description="PE" evidence="1">
    <location>
        <begin position="4"/>
        <end position="91"/>
    </location>
</feature>
<name>A0A5N0DXQ9_9NOCA</name>
<evidence type="ECO:0000313" key="2">
    <source>
        <dbReference type="EMBL" id="KAA8881912.1"/>
    </source>
</evidence>
<dbReference type="RefSeq" id="WP_150407437.1">
    <property type="nucleotide sequence ID" value="NZ_VXLC01000031.1"/>
</dbReference>